<organism evidence="2 3">
    <name type="scientific">Symbiodinium natans</name>
    <dbReference type="NCBI Taxonomy" id="878477"/>
    <lineage>
        <taxon>Eukaryota</taxon>
        <taxon>Sar</taxon>
        <taxon>Alveolata</taxon>
        <taxon>Dinophyceae</taxon>
        <taxon>Suessiales</taxon>
        <taxon>Symbiodiniaceae</taxon>
        <taxon>Symbiodinium</taxon>
    </lineage>
</organism>
<dbReference type="PROSITE" id="PS00108">
    <property type="entry name" value="PROTEIN_KINASE_ST"/>
    <property type="match status" value="1"/>
</dbReference>
<dbReference type="AlphaFoldDB" id="A0A812LGI9"/>
<proteinExistence type="predicted"/>
<dbReference type="SUPFAM" id="SSF56112">
    <property type="entry name" value="Protein kinase-like (PK-like)"/>
    <property type="match status" value="1"/>
</dbReference>
<accession>A0A812LGI9</accession>
<dbReference type="GO" id="GO:0004672">
    <property type="term" value="F:protein kinase activity"/>
    <property type="evidence" value="ECO:0007669"/>
    <property type="project" value="InterPro"/>
</dbReference>
<gene>
    <name evidence="2" type="primary">dapk-1</name>
    <name evidence="2" type="ORF">SNAT2548_LOCUS11353</name>
</gene>
<dbReference type="Pfam" id="PF00069">
    <property type="entry name" value="Pkinase"/>
    <property type="match status" value="1"/>
</dbReference>
<dbReference type="PROSITE" id="PS50011">
    <property type="entry name" value="PROTEIN_KINASE_DOM"/>
    <property type="match status" value="1"/>
</dbReference>
<dbReference type="InterPro" id="IPR000719">
    <property type="entry name" value="Prot_kinase_dom"/>
</dbReference>
<evidence type="ECO:0000313" key="2">
    <source>
        <dbReference type="EMBL" id="CAE7243874.1"/>
    </source>
</evidence>
<dbReference type="SMART" id="SM00220">
    <property type="entry name" value="S_TKc"/>
    <property type="match status" value="1"/>
</dbReference>
<dbReference type="InterPro" id="IPR011009">
    <property type="entry name" value="Kinase-like_dom_sf"/>
</dbReference>
<feature type="domain" description="Protein kinase" evidence="1">
    <location>
        <begin position="35"/>
        <end position="339"/>
    </location>
</feature>
<evidence type="ECO:0000313" key="3">
    <source>
        <dbReference type="Proteomes" id="UP000604046"/>
    </source>
</evidence>
<dbReference type="GO" id="GO:0005524">
    <property type="term" value="F:ATP binding"/>
    <property type="evidence" value="ECO:0007669"/>
    <property type="project" value="InterPro"/>
</dbReference>
<dbReference type="Proteomes" id="UP000604046">
    <property type="component" value="Unassembled WGS sequence"/>
</dbReference>
<dbReference type="EMBL" id="CAJNDS010001005">
    <property type="protein sequence ID" value="CAE7243874.1"/>
    <property type="molecule type" value="Genomic_DNA"/>
</dbReference>
<dbReference type="InterPro" id="IPR008271">
    <property type="entry name" value="Ser/Thr_kinase_AS"/>
</dbReference>
<sequence>MMEPRATCSKALVLDFFAEAVFLLGQEASTRTVQVTLGDLVGQGASAVVHAVNSFVKVGSGYKHEADGEADDHLLVAKIFRLEKGTGVQPVELAIHEARILAAARGHPSIVCSYGLFRAKSGVSQDLLGTFARKVRPRACQSRRVLPGDVDDLPMHFLVMERCECSLRDLKGLRDFTEPEAAVAVAAVLRALAHLHRLRIVHRDVKHANVMVADGGNRVVLADLELAAEIPPDDATIDWPCGTLGFMAPEVHAFQKGSSASDIFSLGVLLYLLVTGFHPFLEDTLSETCEATLRRQIPTRPAGVLANTSQACVCLLEDLLDRDLLRRITAEEALMHPWMCLEEHGSLCRFVEEFVSCAGHVQTDTSAACAEEPSTRPPKATPRERSIWKLWRSMISVASTTASRVMGSNPLGRAKTQDFDPVHP</sequence>
<name>A0A812LGI9_9DINO</name>
<evidence type="ECO:0000259" key="1">
    <source>
        <dbReference type="PROSITE" id="PS50011"/>
    </source>
</evidence>
<reference evidence="2" key="1">
    <citation type="submission" date="2021-02" db="EMBL/GenBank/DDBJ databases">
        <authorList>
            <person name="Dougan E. K."/>
            <person name="Rhodes N."/>
            <person name="Thang M."/>
            <person name="Chan C."/>
        </authorList>
    </citation>
    <scope>NUCLEOTIDE SEQUENCE</scope>
</reference>
<dbReference type="OrthoDB" id="442685at2759"/>
<keyword evidence="3" id="KW-1185">Reference proteome</keyword>
<dbReference type="PANTHER" id="PTHR24347">
    <property type="entry name" value="SERINE/THREONINE-PROTEIN KINASE"/>
    <property type="match status" value="1"/>
</dbReference>
<comment type="caution">
    <text evidence="2">The sequence shown here is derived from an EMBL/GenBank/DDBJ whole genome shotgun (WGS) entry which is preliminary data.</text>
</comment>
<protein>
    <submittedName>
        <fullName evidence="2">Dapk-1 protein</fullName>
    </submittedName>
</protein>
<dbReference type="Gene3D" id="1.10.510.10">
    <property type="entry name" value="Transferase(Phosphotransferase) domain 1"/>
    <property type="match status" value="1"/>
</dbReference>